<dbReference type="Pfam" id="PF00753">
    <property type="entry name" value="Lactamase_B"/>
    <property type="match status" value="1"/>
</dbReference>
<dbReference type="AlphaFoldDB" id="X1BI07"/>
<dbReference type="CDD" id="cd07731">
    <property type="entry name" value="ComA-like_MBL-fold"/>
    <property type="match status" value="1"/>
</dbReference>
<dbReference type="InterPro" id="IPR001279">
    <property type="entry name" value="Metallo-B-lactamas"/>
</dbReference>
<name>X1BI07_9ZZZZ</name>
<protein>
    <recommendedName>
        <fullName evidence="1">Metallo-beta-lactamase domain-containing protein</fullName>
    </recommendedName>
</protein>
<dbReference type="EMBL" id="BART01001618">
    <property type="protein sequence ID" value="GAG71686.1"/>
    <property type="molecule type" value="Genomic_DNA"/>
</dbReference>
<dbReference type="InterPro" id="IPR035681">
    <property type="entry name" value="ComA-like_MBL"/>
</dbReference>
<dbReference type="InterPro" id="IPR036866">
    <property type="entry name" value="RibonucZ/Hydroxyglut_hydro"/>
</dbReference>
<comment type="caution">
    <text evidence="2">The sequence shown here is derived from an EMBL/GenBank/DDBJ whole genome shotgun (WGS) entry which is preliminary data.</text>
</comment>
<dbReference type="SUPFAM" id="SSF56281">
    <property type="entry name" value="Metallo-hydrolase/oxidoreductase"/>
    <property type="match status" value="1"/>
</dbReference>
<reference evidence="2" key="1">
    <citation type="journal article" date="2014" name="Front. Microbiol.">
        <title>High frequency of phylogenetically diverse reductive dehalogenase-homologous genes in deep subseafloor sedimentary metagenomes.</title>
        <authorList>
            <person name="Kawai M."/>
            <person name="Futagami T."/>
            <person name="Toyoda A."/>
            <person name="Takaki Y."/>
            <person name="Nishi S."/>
            <person name="Hori S."/>
            <person name="Arai W."/>
            <person name="Tsubouchi T."/>
            <person name="Morono Y."/>
            <person name="Uchiyama I."/>
            <person name="Ito T."/>
            <person name="Fujiyama A."/>
            <person name="Inagaki F."/>
            <person name="Takami H."/>
        </authorList>
    </citation>
    <scope>NUCLEOTIDE SEQUENCE</scope>
    <source>
        <strain evidence="2">Expedition CK06-06</strain>
    </source>
</reference>
<organism evidence="2">
    <name type="scientific">marine sediment metagenome</name>
    <dbReference type="NCBI Taxonomy" id="412755"/>
    <lineage>
        <taxon>unclassified sequences</taxon>
        <taxon>metagenomes</taxon>
        <taxon>ecological metagenomes</taxon>
    </lineage>
</organism>
<proteinExistence type="predicted"/>
<sequence length="291" mass="32675">MDWSRFPKKWLIPPLLIIAILVWLVTLTMPDDKLHVSFFDVGQGDAILIQTPSHQNILIDGGPDPQKINLELSKKLPFWDRTIDLMISTQPQADHITGLVEILQRYKVKQVLEPGVPYDSSIYQEWLKLVEEGQIKHNIARAGQEIDLGQGIKLEVLNPPTELLQGTSHDVDNNGVVIKLSWGEVSFLFTADIREEAEFELIRQRVSLGNTVLKVAHHGSKTSTSPQFLAVVDPQIAVISVGADNPFGHPSPEVVERLIDRLDENKVYLTSENGTIEFITDGEKLWVGVER</sequence>
<evidence type="ECO:0000259" key="1">
    <source>
        <dbReference type="Pfam" id="PF00753"/>
    </source>
</evidence>
<dbReference type="InterPro" id="IPR052159">
    <property type="entry name" value="Competence_DNA_uptake"/>
</dbReference>
<gene>
    <name evidence="2" type="ORF">S01H4_05541</name>
</gene>
<feature type="domain" description="Metallo-beta-lactamase" evidence="1">
    <location>
        <begin position="40"/>
        <end position="242"/>
    </location>
</feature>
<dbReference type="PANTHER" id="PTHR30619">
    <property type="entry name" value="DNA INTERNALIZATION/COMPETENCE PROTEIN COMEC/REC2"/>
    <property type="match status" value="1"/>
</dbReference>
<dbReference type="Gene3D" id="3.60.15.10">
    <property type="entry name" value="Ribonuclease Z/Hydroxyacylglutathione hydrolase-like"/>
    <property type="match status" value="1"/>
</dbReference>
<accession>X1BI07</accession>
<evidence type="ECO:0000313" key="2">
    <source>
        <dbReference type="EMBL" id="GAG71686.1"/>
    </source>
</evidence>
<dbReference type="PANTHER" id="PTHR30619:SF7">
    <property type="entry name" value="BETA-LACTAMASE DOMAIN PROTEIN"/>
    <property type="match status" value="1"/>
</dbReference>